<accession>A0A6F9EHY3</accession>
<dbReference type="AlphaFoldDB" id="A0A6F9EHY3"/>
<dbReference type="EMBL" id="LR792683">
    <property type="protein sequence ID" value="CAB3395945.1"/>
    <property type="molecule type" value="Genomic_DNA"/>
</dbReference>
<gene>
    <name evidence="1" type="ORF">COOX1_3191</name>
</gene>
<sequence length="80" mass="9158">MPSFARHAVRHFTLTFWKLIYNVLEATEAFTLLVVNANTSRQFPDARRMSRMPNGSRIFCAMAYCNPVVSRVGSNENCEN</sequence>
<evidence type="ECO:0000313" key="2">
    <source>
        <dbReference type="Proteomes" id="UP000502196"/>
    </source>
</evidence>
<protein>
    <submittedName>
        <fullName evidence="1">Uncharacterized protein</fullName>
    </submittedName>
</protein>
<evidence type="ECO:0000313" key="1">
    <source>
        <dbReference type="EMBL" id="CAB3395945.1"/>
    </source>
</evidence>
<reference evidence="1 2" key="1">
    <citation type="submission" date="2020-04" db="EMBL/GenBank/DDBJ databases">
        <authorList>
            <person name="Hogendoorn C."/>
        </authorList>
    </citation>
    <scope>NUCLEOTIDE SEQUENCE [LARGE SCALE GENOMIC DNA]</scope>
    <source>
        <strain evidence="1">COOX1</strain>
    </source>
</reference>
<name>A0A6F9EHY3_9BACL</name>
<organism evidence="1 2">
    <name type="scientific">Kyrpidia spormannii</name>
    <dbReference type="NCBI Taxonomy" id="2055160"/>
    <lineage>
        <taxon>Bacteria</taxon>
        <taxon>Bacillati</taxon>
        <taxon>Bacillota</taxon>
        <taxon>Bacilli</taxon>
        <taxon>Bacillales</taxon>
        <taxon>Alicyclobacillaceae</taxon>
        <taxon>Kyrpidia</taxon>
    </lineage>
</organism>
<proteinExistence type="predicted"/>
<dbReference type="Proteomes" id="UP000502196">
    <property type="component" value="Chromosome"/>
</dbReference>